<accession>A0ABQ9NLK5</accession>
<protein>
    <recommendedName>
        <fullName evidence="9">Nucleoporin NUP188</fullName>
    </recommendedName>
</protein>
<reference evidence="14" key="1">
    <citation type="submission" date="2022-10" db="EMBL/GenBank/DDBJ databases">
        <title>Culturing micro-colonial fungi from biological soil crusts in the Mojave desert and describing Neophaeococcomyces mojavensis, and introducing the new genera and species Taxawa tesnikishii.</title>
        <authorList>
            <person name="Kurbessoian T."/>
            <person name="Stajich J.E."/>
        </authorList>
    </citation>
    <scope>NUCLEOTIDE SEQUENCE</scope>
    <source>
        <strain evidence="14">TK_1</strain>
    </source>
</reference>
<evidence type="ECO:0000256" key="9">
    <source>
        <dbReference type="ARBA" id="ARBA00040174"/>
    </source>
</evidence>
<dbReference type="PANTHER" id="PTHR31431">
    <property type="entry name" value="NUCLEOPORIN NUP188 HOMOLOG"/>
    <property type="match status" value="1"/>
</dbReference>
<evidence type="ECO:0000259" key="13">
    <source>
        <dbReference type="Pfam" id="PF21093"/>
    </source>
</evidence>
<dbReference type="Gene3D" id="1.25.10.70">
    <property type="match status" value="1"/>
</dbReference>
<proteinExistence type="inferred from homology"/>
<evidence type="ECO:0000256" key="6">
    <source>
        <dbReference type="ARBA" id="ARBA00023132"/>
    </source>
</evidence>
<keyword evidence="15" id="KW-1185">Reference proteome</keyword>
<evidence type="ECO:0000259" key="11">
    <source>
        <dbReference type="Pfam" id="PF10487"/>
    </source>
</evidence>
<evidence type="ECO:0000256" key="7">
    <source>
        <dbReference type="ARBA" id="ARBA00023242"/>
    </source>
</evidence>
<evidence type="ECO:0000259" key="12">
    <source>
        <dbReference type="Pfam" id="PF18378"/>
    </source>
</evidence>
<keyword evidence="3" id="KW-0509">mRNA transport</keyword>
<dbReference type="Pfam" id="PF21093">
    <property type="entry name" value="Nup188_N-subdom_III"/>
    <property type="match status" value="1"/>
</dbReference>
<feature type="domain" description="Nucleoporin Nup188 N-terminal subdomain III" evidence="13">
    <location>
        <begin position="718"/>
        <end position="1170"/>
    </location>
</feature>
<evidence type="ECO:0000313" key="15">
    <source>
        <dbReference type="Proteomes" id="UP001172684"/>
    </source>
</evidence>
<evidence type="ECO:0000313" key="14">
    <source>
        <dbReference type="EMBL" id="KAJ9659281.1"/>
    </source>
</evidence>
<keyword evidence="2" id="KW-0813">Transport</keyword>
<comment type="subcellular location">
    <subcellularLocation>
        <location evidence="1">Nucleus</location>
        <location evidence="1">Nuclear pore complex</location>
    </subcellularLocation>
</comment>
<dbReference type="Pfam" id="PF10487">
    <property type="entry name" value="Nup188_N"/>
    <property type="match status" value="1"/>
</dbReference>
<evidence type="ECO:0000256" key="4">
    <source>
        <dbReference type="ARBA" id="ARBA00022927"/>
    </source>
</evidence>
<feature type="region of interest" description="Disordered" evidence="10">
    <location>
        <begin position="1518"/>
        <end position="1538"/>
    </location>
</feature>
<dbReference type="InterPro" id="IPR041634">
    <property type="entry name" value="Nup188_C"/>
</dbReference>
<organism evidence="14 15">
    <name type="scientific">Coniosporium apollinis</name>
    <dbReference type="NCBI Taxonomy" id="61459"/>
    <lineage>
        <taxon>Eukaryota</taxon>
        <taxon>Fungi</taxon>
        <taxon>Dikarya</taxon>
        <taxon>Ascomycota</taxon>
        <taxon>Pezizomycotina</taxon>
        <taxon>Dothideomycetes</taxon>
        <taxon>Dothideomycetes incertae sedis</taxon>
        <taxon>Coniosporium</taxon>
    </lineage>
</organism>
<keyword evidence="5" id="KW-0811">Translocation</keyword>
<dbReference type="InterPro" id="IPR044840">
    <property type="entry name" value="Nup188"/>
</dbReference>
<evidence type="ECO:0000256" key="5">
    <source>
        <dbReference type="ARBA" id="ARBA00023010"/>
    </source>
</evidence>
<evidence type="ECO:0000256" key="1">
    <source>
        <dbReference type="ARBA" id="ARBA00004567"/>
    </source>
</evidence>
<comment type="similarity">
    <text evidence="8">Belongs to the Nup188 family.</text>
</comment>
<evidence type="ECO:0000256" key="10">
    <source>
        <dbReference type="SAM" id="MobiDB-lite"/>
    </source>
</evidence>
<feature type="region of interest" description="Disordered" evidence="10">
    <location>
        <begin position="440"/>
        <end position="462"/>
    </location>
</feature>
<dbReference type="InterPro" id="IPR048883">
    <property type="entry name" value="Nup188_N-subdom_III"/>
</dbReference>
<evidence type="ECO:0000256" key="2">
    <source>
        <dbReference type="ARBA" id="ARBA00022448"/>
    </source>
</evidence>
<comment type="caution">
    <text evidence="14">The sequence shown here is derived from an EMBL/GenBank/DDBJ whole genome shotgun (WGS) entry which is preliminary data.</text>
</comment>
<keyword evidence="4" id="KW-0653">Protein transport</keyword>
<name>A0ABQ9NLK5_9PEZI</name>
<dbReference type="EMBL" id="JAPDRL010000077">
    <property type="protein sequence ID" value="KAJ9659281.1"/>
    <property type="molecule type" value="Genomic_DNA"/>
</dbReference>
<keyword evidence="7" id="KW-0539">Nucleus</keyword>
<sequence>MAPAGDSAYFPPLDKCLTGDQRLLTWSQVYVALCDAEAALQSTGLPLFLSDETSTAILGRPLEPFPTATPQSKTDFETKTAAIHVTPSSNGHYNIDEIKEDALWLSKETNTDEASALRIVIVEWQTRPAAQLLSGLTEEETLSVQDAAGGASFGASMSFLKSSILATPAGPSRTDSMIFSSPEQRRARLLELYLSERSHILRVSEILVRQSIDADRVNESDAGKGKRQESDTWLEDLGRKIATSQSAGKGFSFASQCIEAFRGRLAGLEAGCKWDAAEDNPELGALWGIAQVVEIIHILQLLFVHLDCAPGLPPSRIVLEWFKLAAQYAFFREMQFAIPSQQAMVPLFQNMVAIVSLRIIQLPKALELLLPSSTPDEPPASRLDARPYLSDLECIGEVNAILVQAATSEPSPAIPVVFAWAIILRLLRDLVGEDEIDWTGEESPSTFSRSASRPPNPPPAGAFPVKAAWERMELVREHIPEGVDLAAFLMGQSADVFHVYDVLANLATNMVHSFAASIDLSFERRARAAFLELLRASLSYASYASAVVASSIAILSEDRSYWDYLDKSISDTPDSVIETFLRDEEILIPSLLAQAQHRFPYETMPFLTYLRILAIYGETDDDGVLRVTRMLENNPEFTQKMPQHFVGYETIREEEDANWVSLTQDLPVFVSQRSRKAITRTSNALSPILVHDEAEDFIIPSGTPGYVMSNTKPPVTSWSFLHSSLQYLSRLLTTAIIGVDRVETASQTRVGLDTASDIVGLFATLFTASVRSAKASNGAFELTSAAQQILEQASDDVGHNQDIVTIVFDLFEQSLQRQRQQPGLGENLDLIVSCVQFMRALTAVLPNRVWPLLARSALLDIEGSGGSLLAIVAGTEIVAGRYDFLISCIRLFEALVDNAVTKTVVRKGISQALTRFGSSANSGSGSSERVMSRILLTFEKMLMGVFESSLGWRFIVAEEKMEISARLAGAFDRLLKYAYGCDDTQPVSQKLVGVLASPAEYLIESFLSGSSNDLPTHPIVNILSVGISTPRTTLFAKNAKLWTAQTRATIFLSITLLRVSVLLDRSNSHLETQLFKACPLLARLYATHESYRAPVVQLLEVLVKAAGRSDGEPASLLGHLGPATAKSFLSMLSDLGRPLNDESIEIDIWHLLSAVVSNKQQWFAIYLLTGSTPRDTLKRKETEGSSKAHGKPLLTYALDQLSNLERLEPQLATGMLEFVALGLDHWPWTMNHIRSHPHFLTSMMDFLGGLKDDSHSSVEQSIDKAHQNHKASLIASILAMYLHNARQIGDVSIAKKLVPKLSYMSGRGVSVPEYNSSLHANLKKNFETKFPGCRLADFKHSSLVRTRFGRNYYYDIGFASELLGHDQAWSNGRNQGFEEEFVRANVNLSLVQSQVLLLKSWKALASELSTIISEVPELSKLLAKVVGDCLKANTASNLSESLFDRLVYTRLDLAFVLLQKLVTAKSTEDETKAILPIAWEIMRKSGQDFELAFVGENADYYRALTKILFLSLQPHISDSTPPTGSDSAKSTRTKPSANDASSIVPMLLEILSKVVAQGFRSLATQVHEDERSCSPSDFVLLTALLQSVLRVPGMRTFHSQIALQFSATNTSRYATSLFSWSDQLAIDRDPVYGELSILFLLELSSMEVMAENLAVDGVLAQLSTANLVKYFQRPNGMGPFDEPARLFSIWTRGILPLCLNLLLAVQAPVAAEVAAFLNQFPNQLARAAADLSGKPPPSRKGSHTGHITLGMASETHSLALIALVIEQMRAAPGVAASEIPPLRWDKAGVKEDVEGWLQGRRGLRDRITPTNEREVELQRMRPVDEKVLAENRLEERVVVELMGALECLNGGNGGV</sequence>
<feature type="domain" description="Nuclear pore protein Nup188 C-terminal" evidence="12">
    <location>
        <begin position="1474"/>
        <end position="1848"/>
    </location>
</feature>
<dbReference type="PANTHER" id="PTHR31431:SF1">
    <property type="entry name" value="NUCLEOPORIN NUP188"/>
    <property type="match status" value="1"/>
</dbReference>
<dbReference type="Pfam" id="PF18378">
    <property type="entry name" value="Nup188_C"/>
    <property type="match status" value="1"/>
</dbReference>
<dbReference type="InterPro" id="IPR018864">
    <property type="entry name" value="Nucleoporin_Nup188_N"/>
</dbReference>
<keyword evidence="6" id="KW-0906">Nuclear pore complex</keyword>
<dbReference type="Pfam" id="PF21094">
    <property type="entry name" value="Nup188_SH3-like"/>
    <property type="match status" value="1"/>
</dbReference>
<feature type="domain" description="Nucleoporin Nup188 N-terminal" evidence="11">
    <location>
        <begin position="184"/>
        <end position="432"/>
    </location>
</feature>
<evidence type="ECO:0000256" key="8">
    <source>
        <dbReference type="ARBA" id="ARBA00038387"/>
    </source>
</evidence>
<dbReference type="Proteomes" id="UP001172684">
    <property type="component" value="Unassembled WGS sequence"/>
</dbReference>
<evidence type="ECO:0000256" key="3">
    <source>
        <dbReference type="ARBA" id="ARBA00022816"/>
    </source>
</evidence>
<gene>
    <name evidence="14" type="ORF">H2201_007431</name>
</gene>